<comment type="caution">
    <text evidence="1">The sequence shown here is derived from an EMBL/GenBank/DDBJ whole genome shotgun (WGS) entry which is preliminary data.</text>
</comment>
<evidence type="ECO:0000313" key="2">
    <source>
        <dbReference type="Proteomes" id="UP001207930"/>
    </source>
</evidence>
<proteinExistence type="predicted"/>
<evidence type="ECO:0000313" key="1">
    <source>
        <dbReference type="EMBL" id="MCW1886906.1"/>
    </source>
</evidence>
<name>A0ABT3FTJ3_9BACT</name>
<dbReference type="RefSeq" id="WP_264502861.1">
    <property type="nucleotide sequence ID" value="NZ_JAPDDS010000013.1"/>
</dbReference>
<accession>A0ABT3FTJ3</accession>
<gene>
    <name evidence="1" type="ORF">OKA04_19355</name>
</gene>
<protein>
    <submittedName>
        <fullName evidence="1">Uncharacterized protein</fullName>
    </submittedName>
</protein>
<dbReference type="Proteomes" id="UP001207930">
    <property type="component" value="Unassembled WGS sequence"/>
</dbReference>
<dbReference type="EMBL" id="JAPDDS010000013">
    <property type="protein sequence ID" value="MCW1886906.1"/>
    <property type="molecule type" value="Genomic_DNA"/>
</dbReference>
<reference evidence="1 2" key="1">
    <citation type="submission" date="2022-10" db="EMBL/GenBank/DDBJ databases">
        <title>Luteolibacter flavescens strain MCCC 1K03193, whole genome shotgun sequencing project.</title>
        <authorList>
            <person name="Zhao G."/>
            <person name="Shen L."/>
        </authorList>
    </citation>
    <scope>NUCLEOTIDE SEQUENCE [LARGE SCALE GENOMIC DNA]</scope>
    <source>
        <strain evidence="1 2">MCCC 1K03193</strain>
    </source>
</reference>
<sequence>MLVPLLDESDGSMHESIDGWRRAALWAEIGKRDPQRGKSLLESRFPLDKTTPQLSADPFSEDSAFDDAIASIKSHPASLKHFQEEANLAAFAYFRGRIEACDPSPGTLEPLIADFHGLAEGISNEGWSSQVDELLFRSLAHRNPELAWGILPGAKKESALAQYRSFFTYPAFQGFFDGLDSRKEVIGYAYRWLDHWESPEVKAAYMIEGRVDEQWYHRSYGISGIIVGALERVDAGAVEAWVDASPYYDPDDLVYRASKGPPQPPEDSLIAFPEAHRAIIPEGWSKP</sequence>
<keyword evidence="2" id="KW-1185">Reference proteome</keyword>
<organism evidence="1 2">
    <name type="scientific">Luteolibacter flavescens</name>
    <dbReference type="NCBI Taxonomy" id="1859460"/>
    <lineage>
        <taxon>Bacteria</taxon>
        <taxon>Pseudomonadati</taxon>
        <taxon>Verrucomicrobiota</taxon>
        <taxon>Verrucomicrobiia</taxon>
        <taxon>Verrucomicrobiales</taxon>
        <taxon>Verrucomicrobiaceae</taxon>
        <taxon>Luteolibacter</taxon>
    </lineage>
</organism>